<dbReference type="Pfam" id="PF01810">
    <property type="entry name" value="LysE"/>
    <property type="match status" value="1"/>
</dbReference>
<dbReference type="GO" id="GO:0015171">
    <property type="term" value="F:amino acid transmembrane transporter activity"/>
    <property type="evidence" value="ECO:0007669"/>
    <property type="project" value="TreeGrafter"/>
</dbReference>
<protein>
    <recommendedName>
        <fullName evidence="8">Amino acid transporter</fullName>
    </recommendedName>
</protein>
<evidence type="ECO:0000256" key="2">
    <source>
        <dbReference type="ARBA" id="ARBA00022475"/>
    </source>
</evidence>
<feature type="transmembrane region" description="Helical" evidence="6">
    <location>
        <begin position="72"/>
        <end position="89"/>
    </location>
</feature>
<feature type="transmembrane region" description="Helical" evidence="6">
    <location>
        <begin position="36"/>
        <end position="60"/>
    </location>
</feature>
<reference evidence="7" key="1">
    <citation type="submission" date="2012-11" db="EMBL/GenBank/DDBJ databases">
        <title>Dependencies among metagenomic species, viruses, plasmids and units of genetic variation.</title>
        <authorList>
            <person name="Nielsen H.B."/>
            <person name="Almeida M."/>
            <person name="Juncker A.S."/>
            <person name="Rasmussen S."/>
            <person name="Li J."/>
            <person name="Sunagawa S."/>
            <person name="Plichta D."/>
            <person name="Gautier L."/>
            <person name="Le Chatelier E."/>
            <person name="Peletier E."/>
            <person name="Bonde I."/>
            <person name="Nielsen T."/>
            <person name="Manichanh C."/>
            <person name="Arumugam M."/>
            <person name="Batto J."/>
            <person name="Santos M.B.Q.D."/>
            <person name="Blom N."/>
            <person name="Borruel N."/>
            <person name="Burgdorf K.S."/>
            <person name="Boumezbeur F."/>
            <person name="Casellas F."/>
            <person name="Dore J."/>
            <person name="Guarner F."/>
            <person name="Hansen T."/>
            <person name="Hildebrand F."/>
            <person name="Kaas R.S."/>
            <person name="Kennedy S."/>
            <person name="Kristiansen K."/>
            <person name="Kultima J.R."/>
            <person name="Leonard P."/>
            <person name="Levenez F."/>
            <person name="Lund O."/>
            <person name="Moumen B."/>
            <person name="Le Paslier D."/>
            <person name="Pons N."/>
            <person name="Pedersen O."/>
            <person name="Prifti E."/>
            <person name="Qin J."/>
            <person name="Raes J."/>
            <person name="Tap J."/>
            <person name="Tims S."/>
            <person name="Ussery D.W."/>
            <person name="Yamada T."/>
            <person name="MetaHit consortium"/>
            <person name="Renault P."/>
            <person name="Sicheritz-Ponten T."/>
            <person name="Bork P."/>
            <person name="Wang J."/>
            <person name="Brunak S."/>
            <person name="Ehrlich S.D."/>
        </authorList>
    </citation>
    <scope>NUCLEOTIDE SEQUENCE [LARGE SCALE GENOMIC DNA]</scope>
</reference>
<sequence length="202" mass="21816">MEIFLQGLTMGLAYLAPIGAQNLFVINTALTAPLGIALVTAGIVAFFDISLALACFWGIGLVIEHSLLLQKALLGGGGLILIYLAWQLLHAQVQTDTSAYNQPTLWQTATLAFTVTWFNPQAVIDGTLMLGAFRSSLSADTASLFISGVAAASCLWFFGLTGIFKTCCQNLRPSHMQWINRICGAVIFVYALKLLYTFGQML</sequence>
<dbReference type="AlphaFoldDB" id="R6IEW9"/>
<dbReference type="PANTHER" id="PTHR30086">
    <property type="entry name" value="ARGININE EXPORTER PROTEIN ARGO"/>
    <property type="match status" value="1"/>
</dbReference>
<evidence type="ECO:0000256" key="1">
    <source>
        <dbReference type="ARBA" id="ARBA00004651"/>
    </source>
</evidence>
<evidence type="ECO:0000256" key="3">
    <source>
        <dbReference type="ARBA" id="ARBA00022692"/>
    </source>
</evidence>
<evidence type="ECO:0008006" key="8">
    <source>
        <dbReference type="Google" id="ProtNLM"/>
    </source>
</evidence>
<keyword evidence="3 6" id="KW-0812">Transmembrane</keyword>
<evidence type="ECO:0000256" key="4">
    <source>
        <dbReference type="ARBA" id="ARBA00022989"/>
    </source>
</evidence>
<organism evidence="7">
    <name type="scientific">Phascolarctobacterium faecium</name>
    <dbReference type="NCBI Taxonomy" id="33025"/>
    <lineage>
        <taxon>Bacteria</taxon>
        <taxon>Bacillati</taxon>
        <taxon>Bacillota</taxon>
        <taxon>Negativicutes</taxon>
        <taxon>Acidaminococcales</taxon>
        <taxon>Acidaminococcaceae</taxon>
        <taxon>Phascolarctobacterium</taxon>
    </lineage>
</organism>
<feature type="transmembrane region" description="Helical" evidence="6">
    <location>
        <begin position="178"/>
        <end position="199"/>
    </location>
</feature>
<accession>R6IEW9</accession>
<proteinExistence type="predicted"/>
<dbReference type="InterPro" id="IPR001123">
    <property type="entry name" value="LeuE-type"/>
</dbReference>
<gene>
    <name evidence="7" type="ORF">BN533_00247</name>
</gene>
<dbReference type="PANTHER" id="PTHR30086:SF20">
    <property type="entry name" value="ARGININE EXPORTER PROTEIN ARGO-RELATED"/>
    <property type="match status" value="1"/>
</dbReference>
<comment type="caution">
    <text evidence="7">The sequence shown here is derived from an EMBL/GenBank/DDBJ whole genome shotgun (WGS) entry which is preliminary data.</text>
</comment>
<keyword evidence="4 6" id="KW-1133">Transmembrane helix</keyword>
<evidence type="ECO:0000256" key="5">
    <source>
        <dbReference type="ARBA" id="ARBA00023136"/>
    </source>
</evidence>
<dbReference type="HOGENOM" id="CLU_087840_0_1_9"/>
<feature type="transmembrane region" description="Helical" evidence="6">
    <location>
        <begin position="144"/>
        <end position="166"/>
    </location>
</feature>
<keyword evidence="5 6" id="KW-0472">Membrane</keyword>
<dbReference type="STRING" id="1262914.BN533_00247"/>
<keyword evidence="2" id="KW-1003">Cell membrane</keyword>
<dbReference type="EMBL" id="CBDS010000013">
    <property type="protein sequence ID" value="CDB45109.1"/>
    <property type="molecule type" value="Genomic_DNA"/>
</dbReference>
<dbReference type="GO" id="GO:0005886">
    <property type="term" value="C:plasma membrane"/>
    <property type="evidence" value="ECO:0007669"/>
    <property type="project" value="UniProtKB-SubCell"/>
</dbReference>
<name>R6IEW9_9FIRM</name>
<evidence type="ECO:0000256" key="6">
    <source>
        <dbReference type="SAM" id="Phobius"/>
    </source>
</evidence>
<evidence type="ECO:0000313" key="7">
    <source>
        <dbReference type="EMBL" id="CDB45109.1"/>
    </source>
</evidence>
<comment type="subcellular location">
    <subcellularLocation>
        <location evidence="1">Cell membrane</location>
        <topology evidence="1">Multi-pass membrane protein</topology>
    </subcellularLocation>
</comment>
<dbReference type="RefSeq" id="WP_021717150.1">
    <property type="nucleotide sequence ID" value="NZ_DAJPFI010000001.1"/>
</dbReference>
<dbReference type="eggNOG" id="COG1279">
    <property type="taxonomic scope" value="Bacteria"/>
</dbReference>